<organism evidence="1 2">
    <name type="scientific">Arctium lappa</name>
    <name type="common">Greater burdock</name>
    <name type="synonym">Lappa major</name>
    <dbReference type="NCBI Taxonomy" id="4217"/>
    <lineage>
        <taxon>Eukaryota</taxon>
        <taxon>Viridiplantae</taxon>
        <taxon>Streptophyta</taxon>
        <taxon>Embryophyta</taxon>
        <taxon>Tracheophyta</taxon>
        <taxon>Spermatophyta</taxon>
        <taxon>Magnoliopsida</taxon>
        <taxon>eudicotyledons</taxon>
        <taxon>Gunneridae</taxon>
        <taxon>Pentapetalae</taxon>
        <taxon>asterids</taxon>
        <taxon>campanulids</taxon>
        <taxon>Asterales</taxon>
        <taxon>Asteraceae</taxon>
        <taxon>Carduoideae</taxon>
        <taxon>Cardueae</taxon>
        <taxon>Arctiinae</taxon>
        <taxon>Arctium</taxon>
    </lineage>
</organism>
<evidence type="ECO:0000313" key="2">
    <source>
        <dbReference type="Proteomes" id="UP001055879"/>
    </source>
</evidence>
<evidence type="ECO:0000313" key="1">
    <source>
        <dbReference type="EMBL" id="KAI3746035.1"/>
    </source>
</evidence>
<protein>
    <submittedName>
        <fullName evidence="1">Uncharacterized protein</fullName>
    </submittedName>
</protein>
<name>A0ACB9DHY3_ARCLA</name>
<sequence>MVRNSKASNLRETIEEATVTERLFAKDKAEKAKTVEKRRWESPPSSYKKPKFQPSNKSFDNRWEAKWYPKCKRTVYFECKEIGHIRRECPKLRGGARGGNYGSQTKREAIPKAQGRAFQMTKEETMETAEVVSGTFLLNSTPARVLFDSGANFSFVSDVFCKSLNLSASVHSDALVIEFRCGDWDGPVGEASSRDLMFKEIHTDSHPRWRLPIVYGEKRKGDVAIITSIKARKYLTKKYPSYLAFVVDAKIEKKKVGDVKIVNEFPDVFPDDLPGLPPDRQVEF</sequence>
<keyword evidence="2" id="KW-1185">Reference proteome</keyword>
<proteinExistence type="predicted"/>
<dbReference type="Proteomes" id="UP001055879">
    <property type="component" value="Linkage Group LG03"/>
</dbReference>
<reference evidence="1 2" key="2">
    <citation type="journal article" date="2022" name="Mol. Ecol. Resour.">
        <title>The genomes of chicory, endive, great burdock and yacon provide insights into Asteraceae paleo-polyploidization history and plant inulin production.</title>
        <authorList>
            <person name="Fan W."/>
            <person name="Wang S."/>
            <person name="Wang H."/>
            <person name="Wang A."/>
            <person name="Jiang F."/>
            <person name="Liu H."/>
            <person name="Zhao H."/>
            <person name="Xu D."/>
            <person name="Zhang Y."/>
        </authorList>
    </citation>
    <scope>NUCLEOTIDE SEQUENCE [LARGE SCALE GENOMIC DNA]</scope>
    <source>
        <strain evidence="2">cv. Niubang</strain>
    </source>
</reference>
<accession>A0ACB9DHY3</accession>
<gene>
    <name evidence="1" type="ORF">L6452_08451</name>
</gene>
<dbReference type="EMBL" id="CM042049">
    <property type="protein sequence ID" value="KAI3746035.1"/>
    <property type="molecule type" value="Genomic_DNA"/>
</dbReference>
<reference evidence="2" key="1">
    <citation type="journal article" date="2022" name="Mol. Ecol. Resour.">
        <title>The genomes of chicory, endive, great burdock and yacon provide insights into Asteraceae palaeo-polyploidization history and plant inulin production.</title>
        <authorList>
            <person name="Fan W."/>
            <person name="Wang S."/>
            <person name="Wang H."/>
            <person name="Wang A."/>
            <person name="Jiang F."/>
            <person name="Liu H."/>
            <person name="Zhao H."/>
            <person name="Xu D."/>
            <person name="Zhang Y."/>
        </authorList>
    </citation>
    <scope>NUCLEOTIDE SEQUENCE [LARGE SCALE GENOMIC DNA]</scope>
    <source>
        <strain evidence="2">cv. Niubang</strain>
    </source>
</reference>
<comment type="caution">
    <text evidence="1">The sequence shown here is derived from an EMBL/GenBank/DDBJ whole genome shotgun (WGS) entry which is preliminary data.</text>
</comment>